<name>V4RNW0_9HYPH</name>
<evidence type="ECO:0000313" key="3">
    <source>
        <dbReference type="Proteomes" id="UP000017819"/>
    </source>
</evidence>
<organism evidence="2 3">
    <name type="scientific">Lutibaculum baratangense AMV1</name>
    <dbReference type="NCBI Taxonomy" id="631454"/>
    <lineage>
        <taxon>Bacteria</taxon>
        <taxon>Pseudomonadati</taxon>
        <taxon>Pseudomonadota</taxon>
        <taxon>Alphaproteobacteria</taxon>
        <taxon>Hyphomicrobiales</taxon>
        <taxon>Tepidamorphaceae</taxon>
        <taxon>Lutibaculum</taxon>
    </lineage>
</organism>
<keyword evidence="3" id="KW-1185">Reference proteome</keyword>
<gene>
    <name evidence="2" type="ORF">N177_0718</name>
</gene>
<dbReference type="Proteomes" id="UP000017819">
    <property type="component" value="Unassembled WGS sequence"/>
</dbReference>
<dbReference type="AlphaFoldDB" id="V4RNW0"/>
<protein>
    <submittedName>
        <fullName evidence="2">Uncharacterized protein</fullName>
    </submittedName>
</protein>
<comment type="caution">
    <text evidence="2">The sequence shown here is derived from an EMBL/GenBank/DDBJ whole genome shotgun (WGS) entry which is preliminary data.</text>
</comment>
<proteinExistence type="predicted"/>
<evidence type="ECO:0000256" key="1">
    <source>
        <dbReference type="SAM" id="MobiDB-lite"/>
    </source>
</evidence>
<feature type="region of interest" description="Disordered" evidence="1">
    <location>
        <begin position="59"/>
        <end position="81"/>
    </location>
</feature>
<evidence type="ECO:0000313" key="2">
    <source>
        <dbReference type="EMBL" id="ESR26934.1"/>
    </source>
</evidence>
<reference evidence="2 3" key="1">
    <citation type="journal article" date="2014" name="Genome Announc.">
        <title>Draft Genome Sequence of Lutibaculum baratangense Strain AMV1T, Isolated from a Mud Volcano in Andamans, India.</title>
        <authorList>
            <person name="Singh A."/>
            <person name="Sreenivas A."/>
            <person name="Sathyanarayana Reddy G."/>
            <person name="Pinnaka A.K."/>
            <person name="Shivaji S."/>
        </authorList>
    </citation>
    <scope>NUCLEOTIDE SEQUENCE [LARGE SCALE GENOMIC DNA]</scope>
    <source>
        <strain evidence="2 3">AMV1</strain>
    </source>
</reference>
<dbReference type="RefSeq" id="WP_023430867.1">
    <property type="nucleotide sequence ID" value="NZ_AWXZ01000013.1"/>
</dbReference>
<dbReference type="EMBL" id="AWXZ01000013">
    <property type="protein sequence ID" value="ESR26934.1"/>
    <property type="molecule type" value="Genomic_DNA"/>
</dbReference>
<sequence length="81" mass="8980">MSTVVYGYVICSPSTPLSACTHTFGRTMREAWSRHIGNNGLEPWLDQATIIEQKTQEGWRPMPASLTITSQPGEEDLGERG</sequence>
<accession>V4RNW0</accession>